<dbReference type="EMBL" id="BNJK01000001">
    <property type="protein sequence ID" value="GHO92922.1"/>
    <property type="molecule type" value="Genomic_DNA"/>
</dbReference>
<gene>
    <name evidence="3" type="ORF">KSF_029700</name>
</gene>
<evidence type="ECO:0000256" key="1">
    <source>
        <dbReference type="SAM" id="Phobius"/>
    </source>
</evidence>
<feature type="domain" description="DUF58" evidence="2">
    <location>
        <begin position="227"/>
        <end position="317"/>
    </location>
</feature>
<dbReference type="Pfam" id="PF01882">
    <property type="entry name" value="DUF58"/>
    <property type="match status" value="1"/>
</dbReference>
<dbReference type="PANTHER" id="PTHR34351:SF2">
    <property type="entry name" value="DUF58 DOMAIN-CONTAINING PROTEIN"/>
    <property type="match status" value="1"/>
</dbReference>
<protein>
    <recommendedName>
        <fullName evidence="2">DUF58 domain-containing protein</fullName>
    </recommendedName>
</protein>
<keyword evidence="1" id="KW-0472">Membrane</keyword>
<reference evidence="3" key="1">
    <citation type="submission" date="2020-10" db="EMBL/GenBank/DDBJ databases">
        <title>Taxonomic study of unclassified bacteria belonging to the class Ktedonobacteria.</title>
        <authorList>
            <person name="Yabe S."/>
            <person name="Wang C.M."/>
            <person name="Zheng Y."/>
            <person name="Sakai Y."/>
            <person name="Cavaletti L."/>
            <person name="Monciardini P."/>
            <person name="Donadio S."/>
        </authorList>
    </citation>
    <scope>NUCLEOTIDE SEQUENCE</scope>
    <source>
        <strain evidence="3">ID150040</strain>
    </source>
</reference>
<keyword evidence="1" id="KW-1133">Transmembrane helix</keyword>
<dbReference type="RefSeq" id="WP_220203733.1">
    <property type="nucleotide sequence ID" value="NZ_BNJK01000001.1"/>
</dbReference>
<sequence length="468" mass="52964">MRQQLSSPTQRRPPHWLRRIGSVTDGRWYLAGVLVVLMGILLHQPLLVILGLLVLLVLGTTDLWARYCLHNLTYQRQFSLQRALFGEEVTLSLTVENAKALPLPWLEVEDTVPRLLSIEDQELRFATQSNAAILECLFSPGWYERVTRRYTVRCMTRGVHTFGPTTLRSGDVFGFISQEVSLDNYQFVLVYPLIVPLTRFGLPARHPFGDRRVPRRLLEDPSRVIGIRGYQYGDELRRIHWKATARTLQLQSKVYETTTTYTLAIFLNLEFRPDVHYGIHPELQELSIAVAASVTDWACENGYAAGLYANTMMFMPDEQISAASLGTGDIHEAVAEQLRRRRIRLPISSNVEQRQRIMEALARVQGYFGSNIEDLIQSERHRLPAGTTIVLITSALSEHLVDQLVYLRQSGHSVAILFVGDTPPPFKLGGLSIYYIGGEAIWKEFVAAHKRRVEGAASELEAVGSLQL</sequence>
<keyword evidence="1" id="KW-0812">Transmembrane</keyword>
<proteinExistence type="predicted"/>
<evidence type="ECO:0000313" key="4">
    <source>
        <dbReference type="Proteomes" id="UP000597444"/>
    </source>
</evidence>
<dbReference type="InterPro" id="IPR002881">
    <property type="entry name" value="DUF58"/>
</dbReference>
<keyword evidence="4" id="KW-1185">Reference proteome</keyword>
<organism evidence="3 4">
    <name type="scientific">Reticulibacter mediterranei</name>
    <dbReference type="NCBI Taxonomy" id="2778369"/>
    <lineage>
        <taxon>Bacteria</taxon>
        <taxon>Bacillati</taxon>
        <taxon>Chloroflexota</taxon>
        <taxon>Ktedonobacteria</taxon>
        <taxon>Ktedonobacterales</taxon>
        <taxon>Reticulibacteraceae</taxon>
        <taxon>Reticulibacter</taxon>
    </lineage>
</organism>
<name>A0A8J3IKG4_9CHLR</name>
<dbReference type="PANTHER" id="PTHR34351">
    <property type="entry name" value="SLR1927 PROTEIN-RELATED"/>
    <property type="match status" value="1"/>
</dbReference>
<dbReference type="Proteomes" id="UP000597444">
    <property type="component" value="Unassembled WGS sequence"/>
</dbReference>
<accession>A0A8J3IKG4</accession>
<feature type="transmembrane region" description="Helical" evidence="1">
    <location>
        <begin position="28"/>
        <end position="58"/>
    </location>
</feature>
<comment type="caution">
    <text evidence="3">The sequence shown here is derived from an EMBL/GenBank/DDBJ whole genome shotgun (WGS) entry which is preliminary data.</text>
</comment>
<evidence type="ECO:0000313" key="3">
    <source>
        <dbReference type="EMBL" id="GHO92922.1"/>
    </source>
</evidence>
<evidence type="ECO:0000259" key="2">
    <source>
        <dbReference type="Pfam" id="PF01882"/>
    </source>
</evidence>
<dbReference type="AlphaFoldDB" id="A0A8J3IKG4"/>